<keyword evidence="1" id="KW-0723">Serine/threonine-protein kinase</keyword>
<gene>
    <name evidence="8" type="ORF">NCGR_LOCUS51984</name>
</gene>
<evidence type="ECO:0000256" key="4">
    <source>
        <dbReference type="ARBA" id="ARBA00022777"/>
    </source>
</evidence>
<feature type="domain" description="Protein kinase" evidence="7">
    <location>
        <begin position="42"/>
        <end position="314"/>
    </location>
</feature>
<organism evidence="8 9">
    <name type="scientific">Miscanthus lutarioriparius</name>
    <dbReference type="NCBI Taxonomy" id="422564"/>
    <lineage>
        <taxon>Eukaryota</taxon>
        <taxon>Viridiplantae</taxon>
        <taxon>Streptophyta</taxon>
        <taxon>Embryophyta</taxon>
        <taxon>Tracheophyta</taxon>
        <taxon>Spermatophyta</taxon>
        <taxon>Magnoliopsida</taxon>
        <taxon>Liliopsida</taxon>
        <taxon>Poales</taxon>
        <taxon>Poaceae</taxon>
        <taxon>PACMAD clade</taxon>
        <taxon>Panicoideae</taxon>
        <taxon>Andropogonodae</taxon>
        <taxon>Andropogoneae</taxon>
        <taxon>Saccharinae</taxon>
        <taxon>Miscanthus</taxon>
    </lineage>
</organism>
<reference evidence="8" key="1">
    <citation type="submission" date="2020-10" db="EMBL/GenBank/DDBJ databases">
        <authorList>
            <person name="Han B."/>
            <person name="Lu T."/>
            <person name="Zhao Q."/>
            <person name="Huang X."/>
            <person name="Zhao Y."/>
        </authorList>
    </citation>
    <scope>NUCLEOTIDE SEQUENCE</scope>
</reference>
<evidence type="ECO:0000256" key="5">
    <source>
        <dbReference type="ARBA" id="ARBA00022840"/>
    </source>
</evidence>
<evidence type="ECO:0000259" key="7">
    <source>
        <dbReference type="PROSITE" id="PS50011"/>
    </source>
</evidence>
<protein>
    <recommendedName>
        <fullName evidence="7">Protein kinase domain-containing protein</fullName>
    </recommendedName>
</protein>
<dbReference type="GO" id="GO:0005886">
    <property type="term" value="C:plasma membrane"/>
    <property type="evidence" value="ECO:0007669"/>
    <property type="project" value="TreeGrafter"/>
</dbReference>
<dbReference type="EMBL" id="CAJGYO010000014">
    <property type="protein sequence ID" value="CAD6268679.1"/>
    <property type="molecule type" value="Genomic_DNA"/>
</dbReference>
<dbReference type="Gene3D" id="3.30.200.20">
    <property type="entry name" value="Phosphorylase Kinase, domain 1"/>
    <property type="match status" value="2"/>
</dbReference>
<dbReference type="InterPro" id="IPR008266">
    <property type="entry name" value="Tyr_kinase_AS"/>
</dbReference>
<keyword evidence="9" id="KW-1185">Reference proteome</keyword>
<evidence type="ECO:0000256" key="3">
    <source>
        <dbReference type="ARBA" id="ARBA00022741"/>
    </source>
</evidence>
<dbReference type="PANTHER" id="PTHR27005:SF363">
    <property type="entry name" value="OS07G0494300 PROTEIN"/>
    <property type="match status" value="1"/>
</dbReference>
<dbReference type="CDD" id="cd14066">
    <property type="entry name" value="STKc_IRAK"/>
    <property type="match status" value="1"/>
</dbReference>
<dbReference type="InterPro" id="IPR008271">
    <property type="entry name" value="Ser/Thr_kinase_AS"/>
</dbReference>
<dbReference type="InterPro" id="IPR001245">
    <property type="entry name" value="Ser-Thr/Tyr_kinase_cat_dom"/>
</dbReference>
<keyword evidence="4" id="KW-0418">Kinase</keyword>
<dbReference type="InterPro" id="IPR045274">
    <property type="entry name" value="WAK-like"/>
</dbReference>
<dbReference type="FunFam" id="3.30.200.20:FF:000337">
    <property type="entry name" value="Wall-associated receptor kinase 3"/>
    <property type="match status" value="1"/>
</dbReference>
<name>A0A811RFQ8_9POAL</name>
<dbReference type="InterPro" id="IPR011009">
    <property type="entry name" value="Kinase-like_dom_sf"/>
</dbReference>
<evidence type="ECO:0000256" key="1">
    <source>
        <dbReference type="ARBA" id="ARBA00022527"/>
    </source>
</evidence>
<dbReference type="GO" id="GO:0004674">
    <property type="term" value="F:protein serine/threonine kinase activity"/>
    <property type="evidence" value="ECO:0007669"/>
    <property type="project" value="UniProtKB-KW"/>
</dbReference>
<dbReference type="Pfam" id="PF07714">
    <property type="entry name" value="PK_Tyr_Ser-Thr"/>
    <property type="match status" value="2"/>
</dbReference>
<dbReference type="InterPro" id="IPR000719">
    <property type="entry name" value="Prot_kinase_dom"/>
</dbReference>
<dbReference type="PROSITE" id="PS00108">
    <property type="entry name" value="PROTEIN_KINASE_ST"/>
    <property type="match status" value="1"/>
</dbReference>
<dbReference type="PROSITE" id="PS00109">
    <property type="entry name" value="PROTEIN_KINASE_TYR"/>
    <property type="match status" value="1"/>
</dbReference>
<proteinExistence type="predicted"/>
<evidence type="ECO:0000313" key="9">
    <source>
        <dbReference type="Proteomes" id="UP000604825"/>
    </source>
</evidence>
<dbReference type="FunFam" id="1.10.510.10:FF:000474">
    <property type="entry name" value="Wall-associated receptor kinase 3"/>
    <property type="match status" value="1"/>
</dbReference>
<dbReference type="SMART" id="SM00220">
    <property type="entry name" value="S_TKc"/>
    <property type="match status" value="1"/>
</dbReference>
<dbReference type="SUPFAM" id="SSF56112">
    <property type="entry name" value="Protein kinase-like (PK-like)"/>
    <property type="match status" value="2"/>
</dbReference>
<dbReference type="Gene3D" id="1.10.510.10">
    <property type="entry name" value="Transferase(Phosphotransferase) domain 1"/>
    <property type="match status" value="2"/>
</dbReference>
<keyword evidence="3 6" id="KW-0547">Nucleotide-binding</keyword>
<dbReference type="GO" id="GO:0007166">
    <property type="term" value="P:cell surface receptor signaling pathway"/>
    <property type="evidence" value="ECO:0007669"/>
    <property type="project" value="InterPro"/>
</dbReference>
<feature type="domain" description="Protein kinase" evidence="7">
    <location>
        <begin position="317"/>
        <end position="595"/>
    </location>
</feature>
<dbReference type="PANTHER" id="PTHR27005">
    <property type="entry name" value="WALL-ASSOCIATED RECEPTOR KINASE-LIKE 21"/>
    <property type="match status" value="1"/>
</dbReference>
<dbReference type="OrthoDB" id="10045365at2759"/>
<sequence length="595" mass="67954">MEEQHRQLRLFFTKFAGSVLGKADSELNIKCFRKRQIVSITDNYNTILGKGGFSIVYKGRLDDGRPVAVKKYIFTANKKEFTKEVIIQYQFSHKNIVRLLGCCIEADAPMLVTEFVPNGNLSDLLHGKNTSQQIPLSLNRRLKIATEVAEALVYMHTSQSHPILHGDIKPENILLDNKYMPKLSDFGISRLLSMGSDEYTGYVIGSMGYIDPMFCQTGCLTTKSDVYSFGVVLLELITRKKAIDNNKNFLAKSFGHAKTHDSFDKEIASSENIKVLDGIVKLALECLKFELEERPKMKDVSECLRKLQREQEKLMMISLKSFLKESGFTRFITDEQIYKVTSYFKNIPTERFMGKLYKGNMNGMPFVAIKMSFEVHGESMEEFSRQMVLQSKIDHENVIRFQGCWVDHRNMPILIYEFSKRSLHDILFGDSCKNWIINSEECLHIAISIATGLDYLHSLGITHGDVRTSNILVGDIPQGIFSKNVPIKISSIEASVYFSMKKSAQERFETEENNGYMDPKFPESGVLTKEADIYSMGVVLLELFTWKKVPNNHIRNCGLEKLLDVKFCRHLKNLAKVISECLNEDAEKRRSNMIA</sequence>
<evidence type="ECO:0000256" key="2">
    <source>
        <dbReference type="ARBA" id="ARBA00022679"/>
    </source>
</evidence>
<dbReference type="InterPro" id="IPR017441">
    <property type="entry name" value="Protein_kinase_ATP_BS"/>
</dbReference>
<dbReference type="PROSITE" id="PS50011">
    <property type="entry name" value="PROTEIN_KINASE_DOM"/>
    <property type="match status" value="2"/>
</dbReference>
<dbReference type="GO" id="GO:0005524">
    <property type="term" value="F:ATP binding"/>
    <property type="evidence" value="ECO:0007669"/>
    <property type="project" value="UniProtKB-UniRule"/>
</dbReference>
<evidence type="ECO:0000313" key="8">
    <source>
        <dbReference type="EMBL" id="CAD6268679.1"/>
    </source>
</evidence>
<accession>A0A811RFQ8</accession>
<feature type="binding site" evidence="6">
    <location>
        <position position="71"/>
    </location>
    <ligand>
        <name>ATP</name>
        <dbReference type="ChEBI" id="CHEBI:30616"/>
    </ligand>
</feature>
<keyword evidence="5 6" id="KW-0067">ATP-binding</keyword>
<dbReference type="Proteomes" id="UP000604825">
    <property type="component" value="Unassembled WGS sequence"/>
</dbReference>
<dbReference type="AlphaFoldDB" id="A0A811RFQ8"/>
<evidence type="ECO:0000256" key="6">
    <source>
        <dbReference type="PROSITE-ProRule" id="PRU10141"/>
    </source>
</evidence>
<dbReference type="PROSITE" id="PS00107">
    <property type="entry name" value="PROTEIN_KINASE_ATP"/>
    <property type="match status" value="1"/>
</dbReference>
<comment type="caution">
    <text evidence="8">The sequence shown here is derived from an EMBL/GenBank/DDBJ whole genome shotgun (WGS) entry which is preliminary data.</text>
</comment>
<keyword evidence="2" id="KW-0808">Transferase</keyword>